<evidence type="ECO:0000313" key="14">
    <source>
        <dbReference type="Proteomes" id="UP000183447"/>
    </source>
</evidence>
<sequence>MIALGEHAQYIAFAYAGVALVLGGLVARAILADRSVRRRIAALEARGIRRRSEEG</sequence>
<keyword evidence="10 12" id="KW-1133">Transmembrane helix</keyword>
<keyword evidence="6 12" id="KW-1003">Cell membrane</keyword>
<comment type="function">
    <text evidence="1 12">Required for the export of heme to the periplasm for the biogenesis of c-type cytochromes.</text>
</comment>
<gene>
    <name evidence="13" type="ORF">SAMN02983003_2435</name>
</gene>
<keyword evidence="9 12" id="KW-0201">Cytochrome c-type biogenesis</keyword>
<evidence type="ECO:0000256" key="7">
    <source>
        <dbReference type="ARBA" id="ARBA00022519"/>
    </source>
</evidence>
<accession>A0A1K2HZC4</accession>
<dbReference type="Pfam" id="PF04995">
    <property type="entry name" value="CcmD"/>
    <property type="match status" value="1"/>
</dbReference>
<evidence type="ECO:0000256" key="1">
    <source>
        <dbReference type="ARBA" id="ARBA00002442"/>
    </source>
</evidence>
<evidence type="ECO:0000256" key="8">
    <source>
        <dbReference type="ARBA" id="ARBA00022692"/>
    </source>
</evidence>
<evidence type="ECO:0000256" key="10">
    <source>
        <dbReference type="ARBA" id="ARBA00022989"/>
    </source>
</evidence>
<keyword evidence="5 12" id="KW-0813">Transport</keyword>
<dbReference type="InterPro" id="IPR007078">
    <property type="entry name" value="Haem_export_protD_CcmD"/>
</dbReference>
<reference evidence="13 14" key="1">
    <citation type="submission" date="2016-11" db="EMBL/GenBank/DDBJ databases">
        <authorList>
            <person name="Jaros S."/>
            <person name="Januszkiewicz K."/>
            <person name="Wedrychowicz H."/>
        </authorList>
    </citation>
    <scope>NUCLEOTIDE SEQUENCE [LARGE SCALE GENOMIC DNA]</scope>
    <source>
        <strain evidence="13 14">ATCC 23634</strain>
    </source>
</reference>
<keyword evidence="7 12" id="KW-0997">Cell inner membrane</keyword>
<keyword evidence="8 12" id="KW-0812">Transmembrane</keyword>
<evidence type="ECO:0000313" key="13">
    <source>
        <dbReference type="EMBL" id="SFZ85188.1"/>
    </source>
</evidence>
<evidence type="ECO:0000256" key="4">
    <source>
        <dbReference type="ARBA" id="ARBA00016461"/>
    </source>
</evidence>
<keyword evidence="11 12" id="KW-0472">Membrane</keyword>
<keyword evidence="14" id="KW-1185">Reference proteome</keyword>
<evidence type="ECO:0000256" key="2">
    <source>
        <dbReference type="ARBA" id="ARBA00004377"/>
    </source>
</evidence>
<dbReference type="GO" id="GO:0005886">
    <property type="term" value="C:plasma membrane"/>
    <property type="evidence" value="ECO:0007669"/>
    <property type="project" value="UniProtKB-SubCell"/>
</dbReference>
<dbReference type="STRING" id="665118.SAMN02983003_2435"/>
<evidence type="ECO:0000256" key="11">
    <source>
        <dbReference type="ARBA" id="ARBA00023136"/>
    </source>
</evidence>
<name>A0A1K2HZC4_9HYPH</name>
<dbReference type="GO" id="GO:0017004">
    <property type="term" value="P:cytochrome complex assembly"/>
    <property type="evidence" value="ECO:0007669"/>
    <property type="project" value="UniProtKB-KW"/>
</dbReference>
<evidence type="ECO:0000256" key="6">
    <source>
        <dbReference type="ARBA" id="ARBA00022475"/>
    </source>
</evidence>
<comment type="subcellular location">
    <subcellularLocation>
        <location evidence="2 12">Cell inner membrane</location>
        <topology evidence="2 12">Single-pass membrane protein</topology>
    </subcellularLocation>
</comment>
<dbReference type="EMBL" id="FPKU01000002">
    <property type="protein sequence ID" value="SFZ85188.1"/>
    <property type="molecule type" value="Genomic_DNA"/>
</dbReference>
<evidence type="ECO:0000256" key="12">
    <source>
        <dbReference type="RuleBase" id="RU363101"/>
    </source>
</evidence>
<feature type="transmembrane region" description="Helical" evidence="12">
    <location>
        <begin position="12"/>
        <end position="31"/>
    </location>
</feature>
<dbReference type="Proteomes" id="UP000183447">
    <property type="component" value="Unassembled WGS sequence"/>
</dbReference>
<dbReference type="NCBIfam" id="TIGR03141">
    <property type="entry name" value="cytochro_ccmD"/>
    <property type="match status" value="1"/>
</dbReference>
<dbReference type="RefSeq" id="WP_072343216.1">
    <property type="nucleotide sequence ID" value="NZ_FPKU01000002.1"/>
</dbReference>
<comment type="similarity">
    <text evidence="3 12">Belongs to the CcmD/CycX/HelD family.</text>
</comment>
<protein>
    <recommendedName>
        <fullName evidence="4 12">Heme exporter protein D</fullName>
    </recommendedName>
</protein>
<proteinExistence type="inferred from homology"/>
<evidence type="ECO:0000256" key="9">
    <source>
        <dbReference type="ARBA" id="ARBA00022748"/>
    </source>
</evidence>
<organism evidence="13 14">
    <name type="scientific">Devosia enhydra</name>
    <dbReference type="NCBI Taxonomy" id="665118"/>
    <lineage>
        <taxon>Bacteria</taxon>
        <taxon>Pseudomonadati</taxon>
        <taxon>Pseudomonadota</taxon>
        <taxon>Alphaproteobacteria</taxon>
        <taxon>Hyphomicrobiales</taxon>
        <taxon>Devosiaceae</taxon>
        <taxon>Devosia</taxon>
    </lineage>
</organism>
<evidence type="ECO:0000256" key="3">
    <source>
        <dbReference type="ARBA" id="ARBA00008741"/>
    </source>
</evidence>
<dbReference type="AlphaFoldDB" id="A0A1K2HZC4"/>
<evidence type="ECO:0000256" key="5">
    <source>
        <dbReference type="ARBA" id="ARBA00022448"/>
    </source>
</evidence>
<dbReference type="GO" id="GO:0015886">
    <property type="term" value="P:heme transport"/>
    <property type="evidence" value="ECO:0007669"/>
    <property type="project" value="InterPro"/>
</dbReference>